<dbReference type="Proteomes" id="UP000654471">
    <property type="component" value="Unassembled WGS sequence"/>
</dbReference>
<organism evidence="2 3">
    <name type="scientific">Streptomyces albospinus</name>
    <dbReference type="NCBI Taxonomy" id="285515"/>
    <lineage>
        <taxon>Bacteria</taxon>
        <taxon>Bacillati</taxon>
        <taxon>Actinomycetota</taxon>
        <taxon>Actinomycetes</taxon>
        <taxon>Kitasatosporales</taxon>
        <taxon>Streptomycetaceae</taxon>
        <taxon>Streptomyces</taxon>
    </lineage>
</organism>
<dbReference type="GO" id="GO:0016787">
    <property type="term" value="F:hydrolase activity"/>
    <property type="evidence" value="ECO:0007669"/>
    <property type="project" value="UniProtKB-KW"/>
</dbReference>
<evidence type="ECO:0000313" key="3">
    <source>
        <dbReference type="Proteomes" id="UP000654471"/>
    </source>
</evidence>
<sequence>MEVPLIEEALAFTVSTALGEVAVRMTDDHQAADDAPALLLLHANPGDSRDFAAVAPVLAREWRVVTVDWPGFGRSTATDPRQVTADGLVATAEDVLDALAVRHGIRRVCVLGNSVGGYVAARLAQRRADEVAGVVLVDPAGFTPQNAATRFFCRQVMGRQFFARLLVAPLARAYLGGLRTASARATYARARQLRHDTQRLAVHCALWRSFADPRCDLTGPVDRVGAGTTPTLLVWGRRDPVLSAAVDGRRARRALPHAESVLLATGHEPFSERPREFLAEVIPFLRQHATSAWGVAGAAG</sequence>
<name>A0ABQ2V5V6_9ACTN</name>
<proteinExistence type="predicted"/>
<keyword evidence="3" id="KW-1185">Reference proteome</keyword>
<keyword evidence="2" id="KW-0378">Hydrolase</keyword>
<dbReference type="InterPro" id="IPR000073">
    <property type="entry name" value="AB_hydrolase_1"/>
</dbReference>
<dbReference type="InterPro" id="IPR029058">
    <property type="entry name" value="AB_hydrolase_fold"/>
</dbReference>
<accession>A0ABQ2V5V6</accession>
<dbReference type="PANTHER" id="PTHR43798:SF33">
    <property type="entry name" value="HYDROLASE, PUTATIVE (AFU_ORTHOLOGUE AFUA_2G14860)-RELATED"/>
    <property type="match status" value="1"/>
</dbReference>
<reference evidence="3" key="1">
    <citation type="journal article" date="2019" name="Int. J. Syst. Evol. Microbiol.">
        <title>The Global Catalogue of Microorganisms (GCM) 10K type strain sequencing project: providing services to taxonomists for standard genome sequencing and annotation.</title>
        <authorList>
            <consortium name="The Broad Institute Genomics Platform"/>
            <consortium name="The Broad Institute Genome Sequencing Center for Infectious Disease"/>
            <person name="Wu L."/>
            <person name="Ma J."/>
        </authorList>
    </citation>
    <scope>NUCLEOTIDE SEQUENCE [LARGE SCALE GENOMIC DNA]</scope>
    <source>
        <strain evidence="3">JCM 3399</strain>
    </source>
</reference>
<evidence type="ECO:0000313" key="2">
    <source>
        <dbReference type="EMBL" id="GGU70526.1"/>
    </source>
</evidence>
<comment type="caution">
    <text evidence="2">The sequence shown here is derived from an EMBL/GenBank/DDBJ whole genome shotgun (WGS) entry which is preliminary data.</text>
</comment>
<dbReference type="PANTHER" id="PTHR43798">
    <property type="entry name" value="MONOACYLGLYCEROL LIPASE"/>
    <property type="match status" value="1"/>
</dbReference>
<dbReference type="SUPFAM" id="SSF53474">
    <property type="entry name" value="alpha/beta-Hydrolases"/>
    <property type="match status" value="1"/>
</dbReference>
<dbReference type="Gene3D" id="3.40.50.1820">
    <property type="entry name" value="alpha/beta hydrolase"/>
    <property type="match status" value="1"/>
</dbReference>
<dbReference type="RefSeq" id="WP_189301847.1">
    <property type="nucleotide sequence ID" value="NZ_BMRP01000013.1"/>
</dbReference>
<protein>
    <submittedName>
        <fullName evidence="2">Alpha/beta hydrolase</fullName>
    </submittedName>
</protein>
<evidence type="ECO:0000259" key="1">
    <source>
        <dbReference type="Pfam" id="PF00561"/>
    </source>
</evidence>
<dbReference type="Pfam" id="PF00561">
    <property type="entry name" value="Abhydrolase_1"/>
    <property type="match status" value="1"/>
</dbReference>
<dbReference type="EMBL" id="BMRP01000013">
    <property type="protein sequence ID" value="GGU70526.1"/>
    <property type="molecule type" value="Genomic_DNA"/>
</dbReference>
<feature type="domain" description="AB hydrolase-1" evidence="1">
    <location>
        <begin position="36"/>
        <end position="274"/>
    </location>
</feature>
<gene>
    <name evidence="2" type="ORF">GCM10010211_40250</name>
</gene>
<dbReference type="InterPro" id="IPR050266">
    <property type="entry name" value="AB_hydrolase_sf"/>
</dbReference>
<dbReference type="PRINTS" id="PR00111">
    <property type="entry name" value="ABHYDROLASE"/>
</dbReference>